<feature type="domain" description="F-box" evidence="1">
    <location>
        <begin position="22"/>
        <end position="63"/>
    </location>
</feature>
<reference evidence="2" key="1">
    <citation type="submission" date="2020-10" db="EMBL/GenBank/DDBJ databases">
        <authorList>
            <person name="Han B."/>
            <person name="Lu T."/>
            <person name="Zhao Q."/>
            <person name="Huang X."/>
            <person name="Zhao Y."/>
        </authorList>
    </citation>
    <scope>NUCLEOTIDE SEQUENCE</scope>
</reference>
<dbReference type="OrthoDB" id="685466at2759"/>
<dbReference type="Proteomes" id="UP000604825">
    <property type="component" value="Unassembled WGS sequence"/>
</dbReference>
<gene>
    <name evidence="2" type="ORF">NCGR_LOCUS11628</name>
</gene>
<keyword evidence="3" id="KW-1185">Reference proteome</keyword>
<sequence length="144" mass="16482">MSTLEDETDAKRIIASSLLLRLTDDHIADILHRLPTLADIGRAATVCSTFRRAIADHSFRRRRRRLRSTHPTPYLGFLYGRFYASTEPHQFAPHARALMRIADFSFSFIPSVGPWLLRDIRDERVLLGNSMAAREFAVADPMSR</sequence>
<dbReference type="Pfam" id="PF00646">
    <property type="entry name" value="F-box"/>
    <property type="match status" value="1"/>
</dbReference>
<evidence type="ECO:0000313" key="2">
    <source>
        <dbReference type="EMBL" id="CAD6217654.1"/>
    </source>
</evidence>
<dbReference type="PANTHER" id="PTHR31264">
    <property type="entry name" value="OS07G0554500 PROTEIN-RELATED"/>
    <property type="match status" value="1"/>
</dbReference>
<evidence type="ECO:0000259" key="1">
    <source>
        <dbReference type="SMART" id="SM00256"/>
    </source>
</evidence>
<dbReference type="InterPro" id="IPR001810">
    <property type="entry name" value="F-box_dom"/>
</dbReference>
<accession>A0A811N6U1</accession>
<dbReference type="AlphaFoldDB" id="A0A811N6U1"/>
<name>A0A811N6U1_9POAL</name>
<dbReference type="EMBL" id="CAJGYO010000003">
    <property type="protein sequence ID" value="CAD6217654.1"/>
    <property type="molecule type" value="Genomic_DNA"/>
</dbReference>
<protein>
    <recommendedName>
        <fullName evidence="1">F-box domain-containing protein</fullName>
    </recommendedName>
</protein>
<dbReference type="PANTHER" id="PTHR31264:SF3">
    <property type="entry name" value="OS07G0554100 PROTEIN"/>
    <property type="match status" value="1"/>
</dbReference>
<dbReference type="SUPFAM" id="SSF81383">
    <property type="entry name" value="F-box domain"/>
    <property type="match status" value="1"/>
</dbReference>
<proteinExistence type="predicted"/>
<comment type="caution">
    <text evidence="2">The sequence shown here is derived from an EMBL/GenBank/DDBJ whole genome shotgun (WGS) entry which is preliminary data.</text>
</comment>
<dbReference type="InterPro" id="IPR036047">
    <property type="entry name" value="F-box-like_dom_sf"/>
</dbReference>
<dbReference type="SMART" id="SM00256">
    <property type="entry name" value="FBOX"/>
    <property type="match status" value="1"/>
</dbReference>
<evidence type="ECO:0000313" key="3">
    <source>
        <dbReference type="Proteomes" id="UP000604825"/>
    </source>
</evidence>
<organism evidence="2 3">
    <name type="scientific">Miscanthus lutarioriparius</name>
    <dbReference type="NCBI Taxonomy" id="422564"/>
    <lineage>
        <taxon>Eukaryota</taxon>
        <taxon>Viridiplantae</taxon>
        <taxon>Streptophyta</taxon>
        <taxon>Embryophyta</taxon>
        <taxon>Tracheophyta</taxon>
        <taxon>Spermatophyta</taxon>
        <taxon>Magnoliopsida</taxon>
        <taxon>Liliopsida</taxon>
        <taxon>Poales</taxon>
        <taxon>Poaceae</taxon>
        <taxon>PACMAD clade</taxon>
        <taxon>Panicoideae</taxon>
        <taxon>Andropogonodae</taxon>
        <taxon>Andropogoneae</taxon>
        <taxon>Saccharinae</taxon>
        <taxon>Miscanthus</taxon>
    </lineage>
</organism>